<feature type="region of interest" description="Disordered" evidence="7">
    <location>
        <begin position="1"/>
        <end position="22"/>
    </location>
</feature>
<dbReference type="Gene3D" id="3.40.50.200">
    <property type="entry name" value="Peptidase S8/S53 domain"/>
    <property type="match status" value="1"/>
</dbReference>
<dbReference type="EMBL" id="WIGO01000219">
    <property type="protein sequence ID" value="KAF6823129.1"/>
    <property type="molecule type" value="Genomic_DNA"/>
</dbReference>
<proteinExistence type="inferred from homology"/>
<reference evidence="9" key="1">
    <citation type="journal article" date="2020" name="Phytopathology">
        <title>Genome Sequence Resources of Colletotrichum truncatum, C. plurivorum, C. musicola, and C. sojae: Four Species Pathogenic to Soybean (Glycine max).</title>
        <authorList>
            <person name="Rogerio F."/>
            <person name="Boufleur T.R."/>
            <person name="Ciampi-Guillardi M."/>
            <person name="Sukno S.A."/>
            <person name="Thon M.R."/>
            <person name="Massola Junior N.S."/>
            <person name="Baroncelli R."/>
        </authorList>
    </citation>
    <scope>NUCLEOTIDE SEQUENCE</scope>
    <source>
        <strain evidence="9">LFN00145</strain>
    </source>
</reference>
<accession>A0A8H6N7J6</accession>
<dbReference type="PRINTS" id="PR00723">
    <property type="entry name" value="SUBTILISIN"/>
</dbReference>
<evidence type="ECO:0000256" key="2">
    <source>
        <dbReference type="ARBA" id="ARBA00022670"/>
    </source>
</evidence>
<feature type="active site" description="Charge relay system" evidence="5">
    <location>
        <position position="171"/>
    </location>
</feature>
<evidence type="ECO:0000256" key="1">
    <source>
        <dbReference type="ARBA" id="ARBA00011073"/>
    </source>
</evidence>
<evidence type="ECO:0000256" key="7">
    <source>
        <dbReference type="SAM" id="MobiDB-lite"/>
    </source>
</evidence>
<keyword evidence="4 5" id="KW-0720">Serine protease</keyword>
<dbReference type="Proteomes" id="UP000654918">
    <property type="component" value="Unassembled WGS sequence"/>
</dbReference>
<keyword evidence="10" id="KW-1185">Reference proteome</keyword>
<dbReference type="CDD" id="cd00306">
    <property type="entry name" value="Peptidases_S8_S53"/>
    <property type="match status" value="1"/>
</dbReference>
<feature type="active site" description="Charge relay system" evidence="5">
    <location>
        <position position="360"/>
    </location>
</feature>
<feature type="active site" description="Charge relay system" evidence="5">
    <location>
        <position position="209"/>
    </location>
</feature>
<evidence type="ECO:0000256" key="5">
    <source>
        <dbReference type="PROSITE-ProRule" id="PRU01240"/>
    </source>
</evidence>
<dbReference type="InterPro" id="IPR036852">
    <property type="entry name" value="Peptidase_S8/S53_dom_sf"/>
</dbReference>
<organism evidence="9 10">
    <name type="scientific">Colletotrichum plurivorum</name>
    <dbReference type="NCBI Taxonomy" id="2175906"/>
    <lineage>
        <taxon>Eukaryota</taxon>
        <taxon>Fungi</taxon>
        <taxon>Dikarya</taxon>
        <taxon>Ascomycota</taxon>
        <taxon>Pezizomycotina</taxon>
        <taxon>Sordariomycetes</taxon>
        <taxon>Hypocreomycetidae</taxon>
        <taxon>Glomerellales</taxon>
        <taxon>Glomerellaceae</taxon>
        <taxon>Colletotrichum</taxon>
        <taxon>Colletotrichum orchidearum species complex</taxon>
    </lineage>
</organism>
<comment type="caution">
    <text evidence="9">The sequence shown here is derived from an EMBL/GenBank/DDBJ whole genome shotgun (WGS) entry which is preliminary data.</text>
</comment>
<dbReference type="PROSITE" id="PS51892">
    <property type="entry name" value="SUBTILASE"/>
    <property type="match status" value="1"/>
</dbReference>
<dbReference type="PANTHER" id="PTHR43806">
    <property type="entry name" value="PEPTIDASE S8"/>
    <property type="match status" value="1"/>
</dbReference>
<feature type="domain" description="Peptidase S8/S53" evidence="8">
    <location>
        <begin position="165"/>
        <end position="377"/>
    </location>
</feature>
<comment type="similarity">
    <text evidence="1 5 6">Belongs to the peptidase S8 family.</text>
</comment>
<dbReference type="SUPFAM" id="SSF52743">
    <property type="entry name" value="Subtilisin-like"/>
    <property type="match status" value="1"/>
</dbReference>
<dbReference type="PROSITE" id="PS00136">
    <property type="entry name" value="SUBTILASE_ASP"/>
    <property type="match status" value="1"/>
</dbReference>
<keyword evidence="3 5" id="KW-0378">Hydrolase</keyword>
<dbReference type="Pfam" id="PF00082">
    <property type="entry name" value="Peptidase_S8"/>
    <property type="match status" value="1"/>
</dbReference>
<gene>
    <name evidence="9" type="ORF">CPLU01_11564</name>
</gene>
<sequence>MERPEGGDTISEDDDSKSGFSDISDDLNLGDLAEHKSPTIVSLAVEWKKEVPENTQFLSAITSCLNWQLWENEQGQPLDGEVLRTKFYDEVVKRLEVELRQAFSKTPIDELDEKAAELDFGNWDQTISSGTRQTQGSVSNWVVTRRRVYREFIPKDLSSSRSGPVRVAILDTGIDKNHRDVEAREDNIKGKYNWLDQNRVRSVVDRKGHGTFAACLLLDYAPDVELYVAKIAENEPTSPRMVARAIDHAVSQWGVDIISMSFGYPDKKGEGYKELEKALDRACYKHVLLFAAASNGGGKVQPSFPAREDTVIAVYSTDTDGDRSNFSPTAMKHELNLATVGEAVESAWLDDQVKSKSGTSYATPIMAGIAAFLLQYARIHIPGKAAALKKRKGMMEVLKRIAEKGPRYQQRDGYYFVDLSLWPDGLFGKDEPFIDMIIGDVLDSI</sequence>
<evidence type="ECO:0000259" key="8">
    <source>
        <dbReference type="Pfam" id="PF00082"/>
    </source>
</evidence>
<evidence type="ECO:0000313" key="9">
    <source>
        <dbReference type="EMBL" id="KAF6823129.1"/>
    </source>
</evidence>
<name>A0A8H6N7J6_9PEZI</name>
<dbReference type="InterPro" id="IPR015500">
    <property type="entry name" value="Peptidase_S8_subtilisin-rel"/>
</dbReference>
<dbReference type="AlphaFoldDB" id="A0A8H6N7J6"/>
<dbReference type="GO" id="GO:0006508">
    <property type="term" value="P:proteolysis"/>
    <property type="evidence" value="ECO:0007669"/>
    <property type="project" value="UniProtKB-KW"/>
</dbReference>
<dbReference type="GO" id="GO:0004252">
    <property type="term" value="F:serine-type endopeptidase activity"/>
    <property type="evidence" value="ECO:0007669"/>
    <property type="project" value="UniProtKB-UniRule"/>
</dbReference>
<evidence type="ECO:0000256" key="4">
    <source>
        <dbReference type="ARBA" id="ARBA00022825"/>
    </source>
</evidence>
<evidence type="ECO:0000256" key="3">
    <source>
        <dbReference type="ARBA" id="ARBA00022801"/>
    </source>
</evidence>
<evidence type="ECO:0000313" key="10">
    <source>
        <dbReference type="Proteomes" id="UP000654918"/>
    </source>
</evidence>
<evidence type="ECO:0000256" key="6">
    <source>
        <dbReference type="RuleBase" id="RU003355"/>
    </source>
</evidence>
<dbReference type="InterPro" id="IPR050131">
    <property type="entry name" value="Peptidase_S8_subtilisin-like"/>
</dbReference>
<protein>
    <submittedName>
        <fullName evidence="9">Pfs domain-containing protein</fullName>
    </submittedName>
</protein>
<keyword evidence="2 5" id="KW-0645">Protease</keyword>
<dbReference type="InterPro" id="IPR023827">
    <property type="entry name" value="Peptidase_S8_Asp-AS"/>
</dbReference>
<dbReference type="PROSITE" id="PS00138">
    <property type="entry name" value="SUBTILASE_SER"/>
    <property type="match status" value="1"/>
</dbReference>
<dbReference type="PANTHER" id="PTHR43806:SF11">
    <property type="entry name" value="CEREVISIN-RELATED"/>
    <property type="match status" value="1"/>
</dbReference>
<dbReference type="InterPro" id="IPR023828">
    <property type="entry name" value="Peptidase_S8_Ser-AS"/>
</dbReference>
<dbReference type="InterPro" id="IPR000209">
    <property type="entry name" value="Peptidase_S8/S53_dom"/>
</dbReference>